<evidence type="ECO:0000259" key="2">
    <source>
        <dbReference type="PROSITE" id="PS50181"/>
    </source>
</evidence>
<dbReference type="STRING" id="27342.A0A0H2SR58"/>
<dbReference type="OrthoDB" id="2322499at2759"/>
<sequence length="670" mass="76005">MSTRPRRVAKTQALQNVQVPRASGSDVKMGDTDEEYEDANSETEKDDEDSDGSQYGSKGKGKKRNGGQALASGSEQSPKRARNSPSIHDIGEEESEKAEATDTTTVQKPLSRLHRLGTGYFSRGVWRSKKKTNSGTRGFGKLKRLLDVPLEVFCNILEYLGPLDLLNLTRTSWDLHEVIVSRQMKRVWQASLAEVDVPPLPDKVPINEVQLASMLFGNICQSCGASTAIKIYHDHLLVYLCKSCLNSNLTNNAIILSEFGRDVAKDKILLGLLPSSGRGKYLIPDFEDLIKEYLATRPGSEERQKWIQNKSAICSAVYDYAVRLHQWRYSKTCEKRLETRNASADRRQSIEEKLSELGYSREEISACYSRTVMPTCSRSYDSLVNQPRRLTDRIWKTISRDILEYANAARTMLRTRKKKSDLLGFFKSFCDGYKKEHEGVDAKFNFGDFLQLSSVKTILENNDIVTIPDTLIQELAIEVPAIMEDRAHSLEAECKALVNSRREELGLLAFGSVPAHEGGTDVSSTEIRNVPTTNCPLLAASTTFAAHIDWSRRDLRFQTMMGSYFDKLYPDSTEYGRQPCPWITPEYQQEYAKTSEEILEGLGLPFNVTAEHMDKISRSLICKTCKKRSMLWLSTEWSWMEWVRHYEAHKSRLEGKADIKFKVEEDKVEA</sequence>
<dbReference type="InterPro" id="IPR001810">
    <property type="entry name" value="F-box_dom"/>
</dbReference>
<feature type="domain" description="F-box" evidence="2">
    <location>
        <begin position="142"/>
        <end position="191"/>
    </location>
</feature>
<feature type="compositionally biased region" description="Acidic residues" evidence="1">
    <location>
        <begin position="32"/>
        <end position="51"/>
    </location>
</feature>
<proteinExistence type="predicted"/>
<name>A0A0H2SR58_9AGAM</name>
<dbReference type="CDD" id="cd09917">
    <property type="entry name" value="F-box_SF"/>
    <property type="match status" value="1"/>
</dbReference>
<feature type="region of interest" description="Disordered" evidence="1">
    <location>
        <begin position="1"/>
        <end position="109"/>
    </location>
</feature>
<dbReference type="AlphaFoldDB" id="A0A0H2SR58"/>
<dbReference type="EMBL" id="KQ085886">
    <property type="protein sequence ID" value="KLO19551.1"/>
    <property type="molecule type" value="Genomic_DNA"/>
</dbReference>
<accession>A0A0H2SR58</accession>
<evidence type="ECO:0000313" key="3">
    <source>
        <dbReference type="EMBL" id="KLO19551.1"/>
    </source>
</evidence>
<dbReference type="InterPro" id="IPR036047">
    <property type="entry name" value="F-box-like_dom_sf"/>
</dbReference>
<dbReference type="PROSITE" id="PS50181">
    <property type="entry name" value="FBOX"/>
    <property type="match status" value="1"/>
</dbReference>
<dbReference type="Proteomes" id="UP000053477">
    <property type="component" value="Unassembled WGS sequence"/>
</dbReference>
<protein>
    <recommendedName>
        <fullName evidence="2">F-box domain-containing protein</fullName>
    </recommendedName>
</protein>
<dbReference type="InParanoid" id="A0A0H2SR58"/>
<evidence type="ECO:0000313" key="4">
    <source>
        <dbReference type="Proteomes" id="UP000053477"/>
    </source>
</evidence>
<keyword evidence="4" id="KW-1185">Reference proteome</keyword>
<evidence type="ECO:0000256" key="1">
    <source>
        <dbReference type="SAM" id="MobiDB-lite"/>
    </source>
</evidence>
<reference evidence="3 4" key="1">
    <citation type="submission" date="2015-04" db="EMBL/GenBank/DDBJ databases">
        <title>Complete genome sequence of Schizopora paradoxa KUC8140, a cosmopolitan wood degrader in East Asia.</title>
        <authorList>
            <consortium name="DOE Joint Genome Institute"/>
            <person name="Min B."/>
            <person name="Park H."/>
            <person name="Jang Y."/>
            <person name="Kim J.-J."/>
            <person name="Kim K.H."/>
            <person name="Pangilinan J."/>
            <person name="Lipzen A."/>
            <person name="Riley R."/>
            <person name="Grigoriev I.V."/>
            <person name="Spatafora J.W."/>
            <person name="Choi I.-G."/>
        </authorList>
    </citation>
    <scope>NUCLEOTIDE SEQUENCE [LARGE SCALE GENOMIC DNA]</scope>
    <source>
        <strain evidence="3 4">KUC8140</strain>
    </source>
</reference>
<organism evidence="3 4">
    <name type="scientific">Schizopora paradoxa</name>
    <dbReference type="NCBI Taxonomy" id="27342"/>
    <lineage>
        <taxon>Eukaryota</taxon>
        <taxon>Fungi</taxon>
        <taxon>Dikarya</taxon>
        <taxon>Basidiomycota</taxon>
        <taxon>Agaricomycotina</taxon>
        <taxon>Agaricomycetes</taxon>
        <taxon>Hymenochaetales</taxon>
        <taxon>Schizoporaceae</taxon>
        <taxon>Schizopora</taxon>
    </lineage>
</organism>
<dbReference type="SUPFAM" id="SSF81383">
    <property type="entry name" value="F-box domain"/>
    <property type="match status" value="1"/>
</dbReference>
<gene>
    <name evidence="3" type="ORF">SCHPADRAFT_992789</name>
</gene>
<dbReference type="Pfam" id="PF00646">
    <property type="entry name" value="F-box"/>
    <property type="match status" value="1"/>
</dbReference>